<gene>
    <name evidence="2" type="ORF">GWK10_15575</name>
</gene>
<dbReference type="Proteomes" id="UP000474296">
    <property type="component" value="Unassembled WGS sequence"/>
</dbReference>
<dbReference type="AlphaFoldDB" id="A0A6M0CY64"/>
<dbReference type="EMBL" id="JAABOQ010000006">
    <property type="protein sequence ID" value="NER18640.1"/>
    <property type="molecule type" value="Genomic_DNA"/>
</dbReference>
<reference evidence="2 3" key="1">
    <citation type="submission" date="2020-01" db="EMBL/GenBank/DDBJ databases">
        <title>Spongiivirga citrea KCTC 32990T.</title>
        <authorList>
            <person name="Wang G."/>
        </authorList>
    </citation>
    <scope>NUCLEOTIDE SEQUENCE [LARGE SCALE GENOMIC DNA]</scope>
    <source>
        <strain evidence="2 3">KCTC 32990</strain>
    </source>
</reference>
<evidence type="ECO:0000256" key="1">
    <source>
        <dbReference type="SAM" id="SignalP"/>
    </source>
</evidence>
<dbReference type="RefSeq" id="WP_164033318.1">
    <property type="nucleotide sequence ID" value="NZ_JAABOQ010000006.1"/>
</dbReference>
<feature type="chain" id="PRO_5026986368" description="SRPBCC domain-containing protein" evidence="1">
    <location>
        <begin position="20"/>
        <end position="193"/>
    </location>
</feature>
<comment type="caution">
    <text evidence="2">The sequence shown here is derived from an EMBL/GenBank/DDBJ whole genome shotgun (WGS) entry which is preliminary data.</text>
</comment>
<keyword evidence="1" id="KW-0732">Signal</keyword>
<sequence>MKYKILLIIAIFCSGLTISQSNLSDKKRVESIIDSTNTNNVVLIQKFKVGASIDEIWKVFTTKNGWESVFVPLAEVDFKIGGTIKSSYNKNARIGDSTTIVNNIINFVPKKVITLQAELSPHFPEFMKQDAKDFYNIIYFSSIDNATIEVTSYGIGYKNTAKYKALLDFFIKGNESSYLNLINYLETGKKVKF</sequence>
<evidence type="ECO:0000313" key="2">
    <source>
        <dbReference type="EMBL" id="NER18640.1"/>
    </source>
</evidence>
<accession>A0A6M0CY64</accession>
<keyword evidence="3" id="KW-1185">Reference proteome</keyword>
<dbReference type="InterPro" id="IPR023393">
    <property type="entry name" value="START-like_dom_sf"/>
</dbReference>
<evidence type="ECO:0008006" key="4">
    <source>
        <dbReference type="Google" id="ProtNLM"/>
    </source>
</evidence>
<protein>
    <recommendedName>
        <fullName evidence="4">SRPBCC domain-containing protein</fullName>
    </recommendedName>
</protein>
<name>A0A6M0CY64_9FLAO</name>
<organism evidence="2 3">
    <name type="scientific">Spongiivirga citrea</name>
    <dbReference type="NCBI Taxonomy" id="1481457"/>
    <lineage>
        <taxon>Bacteria</taxon>
        <taxon>Pseudomonadati</taxon>
        <taxon>Bacteroidota</taxon>
        <taxon>Flavobacteriia</taxon>
        <taxon>Flavobacteriales</taxon>
        <taxon>Flavobacteriaceae</taxon>
        <taxon>Spongiivirga</taxon>
    </lineage>
</organism>
<evidence type="ECO:0000313" key="3">
    <source>
        <dbReference type="Proteomes" id="UP000474296"/>
    </source>
</evidence>
<proteinExistence type="predicted"/>
<feature type="signal peptide" evidence="1">
    <location>
        <begin position="1"/>
        <end position="19"/>
    </location>
</feature>
<dbReference type="Gene3D" id="3.30.530.20">
    <property type="match status" value="1"/>
</dbReference>
<dbReference type="SUPFAM" id="SSF55961">
    <property type="entry name" value="Bet v1-like"/>
    <property type="match status" value="1"/>
</dbReference>